<accession>A0A202B2K2</accession>
<dbReference type="EMBL" id="NHOO01000030">
    <property type="protein sequence ID" value="OVE45676.1"/>
    <property type="molecule type" value="Genomic_DNA"/>
</dbReference>
<reference evidence="1 2" key="1">
    <citation type="submission" date="2017-05" db="EMBL/GenBank/DDBJ databases">
        <title>Chromobacterium violaceum GHPS1 isolated from Hydrocarbon polluted soil in French Guiana display an awesome secondary metabolite arsenal and a battery of drug and heavy-metal-resistance and detoxification of xenobiotics proteins.</title>
        <authorList>
            <person name="Belbahri L."/>
        </authorList>
    </citation>
    <scope>NUCLEOTIDE SEQUENCE [LARGE SCALE GENOMIC DNA]</scope>
    <source>
        <strain evidence="1 2">GHPS1</strain>
    </source>
</reference>
<name>A0A202B2K2_CHRVL</name>
<dbReference type="RefSeq" id="WP_087698853.1">
    <property type="nucleotide sequence ID" value="NZ_NHOO01000030.1"/>
</dbReference>
<gene>
    <name evidence="1" type="ORF">CBW21_22040</name>
</gene>
<dbReference type="Proteomes" id="UP000196342">
    <property type="component" value="Unassembled WGS sequence"/>
</dbReference>
<organism evidence="1 2">
    <name type="scientific">Chromobacterium violaceum</name>
    <dbReference type="NCBI Taxonomy" id="536"/>
    <lineage>
        <taxon>Bacteria</taxon>
        <taxon>Pseudomonadati</taxon>
        <taxon>Pseudomonadota</taxon>
        <taxon>Betaproteobacteria</taxon>
        <taxon>Neisseriales</taxon>
        <taxon>Chromobacteriaceae</taxon>
        <taxon>Chromobacterium</taxon>
    </lineage>
</organism>
<evidence type="ECO:0000313" key="1">
    <source>
        <dbReference type="EMBL" id="OVE45676.1"/>
    </source>
</evidence>
<protein>
    <submittedName>
        <fullName evidence="1">Uncharacterized protein</fullName>
    </submittedName>
</protein>
<comment type="caution">
    <text evidence="1">The sequence shown here is derived from an EMBL/GenBank/DDBJ whole genome shotgun (WGS) entry which is preliminary data.</text>
</comment>
<proteinExistence type="predicted"/>
<sequence length="409" mass="44922">MLATHNAKAFHARYRQPAIRSELPDSIPASFICSKTVTGRRYWAMPNNAAQMAEYRALAEQQIAPLPPLIPALADANLKQVLLPYGGTYVSATPVASAKLLHRAWQGLNGKPRLEHIVQPTPAALANHGEAIMLQSGRVSLFRRGISKIYYPHAVKLDEAVVCITARVRNMNISGGMLSVGWPALSAIGGTVHALERKIGDRIQFAFGMSSCQRMRGAVKAVVNKANAVAGDGRLPGKTIHTLPGYNLSQISGHCEIVLLLKTNPDKHRQLKQAAQELTRLAGGSIEEMKIQIAHRLPKVPYLLDASKDIARLRQASDADAFDAMLALYLGDGEWTARGWLADTNAYLPIMSGYGFLHEPAESPNSRSVGYRHAFVEPIFSAVCQVGFTDDCWFDRFEYEWGVTWQKAI</sequence>
<keyword evidence="2" id="KW-1185">Reference proteome</keyword>
<dbReference type="AlphaFoldDB" id="A0A202B2K2"/>
<evidence type="ECO:0000313" key="2">
    <source>
        <dbReference type="Proteomes" id="UP000196342"/>
    </source>
</evidence>